<reference evidence="3" key="1">
    <citation type="submission" date="2016-10" db="EMBL/GenBank/DDBJ databases">
        <authorList>
            <person name="Benchimol M."/>
            <person name="Almeida L.G."/>
            <person name="Vasconcelos A.T."/>
            <person name="Perreira-Neves A."/>
            <person name="Rosa I.A."/>
            <person name="Tasca T."/>
            <person name="Bogo M.R."/>
            <person name="de Souza W."/>
        </authorList>
    </citation>
    <scope>NUCLEOTIDE SEQUENCE [LARGE SCALE GENOMIC DNA]</scope>
    <source>
        <strain evidence="3">K</strain>
    </source>
</reference>
<feature type="domain" description="Spindle assembly abnormal protein 6 N-terminal" evidence="2">
    <location>
        <begin position="52"/>
        <end position="128"/>
    </location>
</feature>
<proteinExistence type="predicted"/>
<accession>A0A1J4KE94</accession>
<comment type="caution">
    <text evidence="3">The sequence shown here is derived from an EMBL/GenBank/DDBJ whole genome shotgun (WGS) entry which is preliminary data.</text>
</comment>
<dbReference type="EMBL" id="MLAK01000680">
    <property type="protein sequence ID" value="OHT08036.1"/>
    <property type="molecule type" value="Genomic_DNA"/>
</dbReference>
<keyword evidence="4" id="KW-1185">Reference proteome</keyword>
<dbReference type="InterPro" id="IPR032396">
    <property type="entry name" value="SAS-6_N"/>
</dbReference>
<evidence type="ECO:0000313" key="4">
    <source>
        <dbReference type="Proteomes" id="UP000179807"/>
    </source>
</evidence>
<dbReference type="VEuPathDB" id="TrichDB:TRFO_23670"/>
<dbReference type="AlphaFoldDB" id="A0A1J4KE94"/>
<dbReference type="PANTHER" id="PTHR34230">
    <property type="entry name" value="ASSEMBLY ABNORMAL PROTEIN 6, PUTATIVE-RELATED"/>
    <property type="match status" value="1"/>
</dbReference>
<evidence type="ECO:0000256" key="1">
    <source>
        <dbReference type="SAM" id="MobiDB-lite"/>
    </source>
</evidence>
<dbReference type="RefSeq" id="XP_068361172.1">
    <property type="nucleotide sequence ID" value="XM_068503290.1"/>
</dbReference>
<dbReference type="InterPro" id="IPR038558">
    <property type="entry name" value="SAS-6_N_sf"/>
</dbReference>
<gene>
    <name evidence="3" type="ORF">TRFO_23670</name>
</gene>
<protein>
    <recommendedName>
        <fullName evidence="2">Spindle assembly abnormal protein 6 N-terminal domain-containing protein</fullName>
    </recommendedName>
</protein>
<evidence type="ECO:0000259" key="2">
    <source>
        <dbReference type="Pfam" id="PF16531"/>
    </source>
</evidence>
<dbReference type="Gene3D" id="2.170.210.20">
    <property type="entry name" value="Spindle assembly abnormal protein 6, N-terminal domain"/>
    <property type="match status" value="1"/>
</dbReference>
<dbReference type="PANTHER" id="PTHR34230:SF2">
    <property type="entry name" value="SPINDLE ASSEMBLY ABNORMAL PROTEIN 6 N-TERMINAL DOMAIN-CONTAINING PROTEIN"/>
    <property type="match status" value="1"/>
</dbReference>
<sequence>MSVFSDLSDQSLYTMGEDYATFDPTMLEGYQKVFSQEAKTTIIYCEEAPEYRNLQYRIFEKRDIESLEEIRIEILDNKDVGFFVICVINSRDFQKLAQENSLHVEFGNFAQSIIDLINKCNNDEPAKNNNISHSNISNSSHSNSNSNSKNSKASRNVSPTSKTANNSKSGSSTSSQKKSGQNYSIQLNINEDYSAKVKFLQMLRLRAVEVFSLDFESAPNEFIRAQIQHRFNQLKMEVQSRAQEFEMKFDRLKSKNPQLADQVYKTVMHNVMFPKK</sequence>
<dbReference type="Pfam" id="PF16531">
    <property type="entry name" value="SAS-6_N"/>
    <property type="match status" value="1"/>
</dbReference>
<evidence type="ECO:0000313" key="3">
    <source>
        <dbReference type="EMBL" id="OHT08036.1"/>
    </source>
</evidence>
<feature type="region of interest" description="Disordered" evidence="1">
    <location>
        <begin position="127"/>
        <end position="180"/>
    </location>
</feature>
<dbReference type="Proteomes" id="UP000179807">
    <property type="component" value="Unassembled WGS sequence"/>
</dbReference>
<name>A0A1J4KE94_9EUKA</name>
<organism evidence="3 4">
    <name type="scientific">Tritrichomonas foetus</name>
    <dbReference type="NCBI Taxonomy" id="1144522"/>
    <lineage>
        <taxon>Eukaryota</taxon>
        <taxon>Metamonada</taxon>
        <taxon>Parabasalia</taxon>
        <taxon>Tritrichomonadida</taxon>
        <taxon>Tritrichomonadidae</taxon>
        <taxon>Tritrichomonas</taxon>
    </lineage>
</organism>
<dbReference type="GeneID" id="94837994"/>